<dbReference type="AlphaFoldDB" id="A0A1G7C5C6"/>
<dbReference type="Proteomes" id="UP000198757">
    <property type="component" value="Unassembled WGS sequence"/>
</dbReference>
<accession>A0A1G7C5C6</accession>
<keyword evidence="2" id="KW-1185">Reference proteome</keyword>
<gene>
    <name evidence="1" type="ORF">SAMN04487894_1391</name>
</gene>
<sequence length="88" mass="10047">PEEQRVYSNLLFYPPGSCRSRVFVGPEILRGSYRSRGFPFRACLNFIDGIYYEAILERNKENFAGIVGHYGEKFNAVAAQNSHNKAIE</sequence>
<dbReference type="EMBL" id="FMZO01000039">
    <property type="protein sequence ID" value="SDE34443.1"/>
    <property type="molecule type" value="Genomic_DNA"/>
</dbReference>
<evidence type="ECO:0000313" key="2">
    <source>
        <dbReference type="Proteomes" id="UP000198757"/>
    </source>
</evidence>
<proteinExistence type="predicted"/>
<organism evidence="1 2">
    <name type="scientific">Niabella drilacis (strain DSM 25811 / CCM 8410 / CCUG 62505 / LMG 26954 / E90)</name>
    <dbReference type="NCBI Taxonomy" id="1285928"/>
    <lineage>
        <taxon>Bacteria</taxon>
        <taxon>Pseudomonadati</taxon>
        <taxon>Bacteroidota</taxon>
        <taxon>Chitinophagia</taxon>
        <taxon>Chitinophagales</taxon>
        <taxon>Chitinophagaceae</taxon>
        <taxon>Niabella</taxon>
    </lineage>
</organism>
<protein>
    <submittedName>
        <fullName evidence="1">Uncharacterized protein</fullName>
    </submittedName>
</protein>
<evidence type="ECO:0000313" key="1">
    <source>
        <dbReference type="EMBL" id="SDE34443.1"/>
    </source>
</evidence>
<name>A0A1G7C5C6_NIADE</name>
<feature type="non-terminal residue" evidence="1">
    <location>
        <position position="1"/>
    </location>
</feature>
<reference evidence="2" key="1">
    <citation type="submission" date="2016-10" db="EMBL/GenBank/DDBJ databases">
        <authorList>
            <person name="Varghese N."/>
            <person name="Submissions S."/>
        </authorList>
    </citation>
    <scope>NUCLEOTIDE SEQUENCE [LARGE SCALE GENOMIC DNA]</scope>
    <source>
        <strain evidence="2">DSM 25811 / CCM 8410 / LMG 26954 / E90</strain>
    </source>
</reference>
<dbReference type="RefSeq" id="WP_218127826.1">
    <property type="nucleotide sequence ID" value="NZ_FMZO01000039.1"/>
</dbReference>